<sequence>ALDTLAALMKSYDTSLASSSSTVEREAGFRPVLAEALDPFLHGCENLTQRLAEPANHIFALNCALAVKESLSAFPSFTRQRMQTLDDAIAQHAACLVEYQHVWFLHASGLQPLVSALASLSSSSTDLPPVFAPEKLMATSRHLDAFLPSAMEDAHENVKRLKSAVLALEVTEAAAQRFCEDFEAVEDVVLKADGERAVADEHADGGEGARRLREAFPRTSAEIRVLLS</sequence>
<dbReference type="OrthoDB" id="272987at2759"/>
<reference evidence="2 3" key="1">
    <citation type="submission" date="2017-03" db="EMBL/GenBank/DDBJ databases">
        <title>Genomes of endolithic fungi from Antarctica.</title>
        <authorList>
            <person name="Coleine C."/>
            <person name="Masonjones S."/>
            <person name="Stajich J.E."/>
        </authorList>
    </citation>
    <scope>NUCLEOTIDE SEQUENCE [LARGE SCALE GENOMIC DNA]</scope>
    <source>
        <strain evidence="2 3">CCFEE 5187</strain>
    </source>
</reference>
<dbReference type="Proteomes" id="UP000308768">
    <property type="component" value="Unassembled WGS sequence"/>
</dbReference>
<gene>
    <name evidence="2" type="ORF">B0A49_11948</name>
</gene>
<dbReference type="STRING" id="331657.A0A4U0VNL1"/>
<evidence type="ECO:0000259" key="1">
    <source>
        <dbReference type="Pfam" id="PF20653"/>
    </source>
</evidence>
<evidence type="ECO:0000313" key="3">
    <source>
        <dbReference type="Proteomes" id="UP000308768"/>
    </source>
</evidence>
<name>A0A4U0VNL1_9PEZI</name>
<organism evidence="2 3">
    <name type="scientific">Cryomyces minteri</name>
    <dbReference type="NCBI Taxonomy" id="331657"/>
    <lineage>
        <taxon>Eukaryota</taxon>
        <taxon>Fungi</taxon>
        <taxon>Dikarya</taxon>
        <taxon>Ascomycota</taxon>
        <taxon>Pezizomycotina</taxon>
        <taxon>Dothideomycetes</taxon>
        <taxon>Dothideomycetes incertae sedis</taxon>
        <taxon>Cryomyces</taxon>
    </lineage>
</organism>
<comment type="caution">
    <text evidence="2">The sequence shown here is derived from an EMBL/GenBank/DDBJ whole genome shotgun (WGS) entry which is preliminary data.</text>
</comment>
<dbReference type="AlphaFoldDB" id="A0A4U0VNL1"/>
<keyword evidence="3" id="KW-1185">Reference proteome</keyword>
<dbReference type="GO" id="GO:0017119">
    <property type="term" value="C:Golgi transport complex"/>
    <property type="evidence" value="ECO:0007669"/>
    <property type="project" value="InterPro"/>
</dbReference>
<dbReference type="PANTHER" id="PTHR21506:SF0">
    <property type="entry name" value="CONSERVED OLIGOMERIC GOLGI COMPLEX SUBUNIT 6"/>
    <property type="match status" value="1"/>
</dbReference>
<accession>A0A4U0VNL1</accession>
<dbReference type="GO" id="GO:0006891">
    <property type="term" value="P:intra-Golgi vesicle-mediated transport"/>
    <property type="evidence" value="ECO:0007669"/>
    <property type="project" value="InterPro"/>
</dbReference>
<dbReference type="EMBL" id="NAJN01002583">
    <property type="protein sequence ID" value="TKA50873.1"/>
    <property type="molecule type" value="Genomic_DNA"/>
</dbReference>
<protein>
    <recommendedName>
        <fullName evidence="1">Conserved Oligomeric Golgi complex subunit 6 C-terminal domain-containing protein</fullName>
    </recommendedName>
</protein>
<feature type="non-terminal residue" evidence="2">
    <location>
        <position position="1"/>
    </location>
</feature>
<proteinExistence type="predicted"/>
<evidence type="ECO:0000313" key="2">
    <source>
        <dbReference type="EMBL" id="TKA50873.1"/>
    </source>
</evidence>
<dbReference type="InterPro" id="IPR048369">
    <property type="entry name" value="COG6_C"/>
</dbReference>
<dbReference type="Pfam" id="PF20653">
    <property type="entry name" value="COG6_C"/>
    <property type="match status" value="1"/>
</dbReference>
<dbReference type="InterPro" id="IPR010490">
    <property type="entry name" value="COG6"/>
</dbReference>
<feature type="domain" description="Conserved Oligomeric Golgi complex subunit 6 C-terminal" evidence="1">
    <location>
        <begin position="2"/>
        <end position="227"/>
    </location>
</feature>
<dbReference type="PANTHER" id="PTHR21506">
    <property type="entry name" value="COMPONENT OF OLIGOMERIC GOLGI COMPLEX 6"/>
    <property type="match status" value="1"/>
</dbReference>